<name>T1GYA0_MEGSC</name>
<evidence type="ECO:0000313" key="2">
    <source>
        <dbReference type="Proteomes" id="UP000015102"/>
    </source>
</evidence>
<keyword evidence="2" id="KW-1185">Reference proteome</keyword>
<dbReference type="EnsemblMetazoa" id="MESCA008823-RA">
    <property type="protein sequence ID" value="MESCA008823-PA"/>
    <property type="gene ID" value="MESCA008823"/>
</dbReference>
<dbReference type="Gene3D" id="3.40.50.1820">
    <property type="entry name" value="alpha/beta hydrolase"/>
    <property type="match status" value="1"/>
</dbReference>
<accession>T1GYA0</accession>
<reference evidence="1" key="2">
    <citation type="submission" date="2015-06" db="UniProtKB">
        <authorList>
            <consortium name="EnsemblMetazoa"/>
        </authorList>
    </citation>
    <scope>IDENTIFICATION</scope>
</reference>
<dbReference type="Proteomes" id="UP000015102">
    <property type="component" value="Unassembled WGS sequence"/>
</dbReference>
<evidence type="ECO:0000313" key="1">
    <source>
        <dbReference type="EnsemblMetazoa" id="MESCA008823-PA"/>
    </source>
</evidence>
<reference evidence="2" key="1">
    <citation type="submission" date="2013-02" db="EMBL/GenBank/DDBJ databases">
        <authorList>
            <person name="Hughes D."/>
        </authorList>
    </citation>
    <scope>NUCLEOTIDE SEQUENCE</scope>
    <source>
        <strain>Durham</strain>
        <strain evidence="2">NC isolate 2 -- Noor lab</strain>
    </source>
</reference>
<dbReference type="AlphaFoldDB" id="T1GYA0"/>
<sequence length="113" mass="13388">MEHTKTGCKSFEFKPHTGFNLNEEVYRYKSTFLNDKNLQTTEPKSSQKDYASNLQKLKKLVMVKFTDDSIVQSRESFWLEFYKSGQDKEIFAFNQNMVFGLKKMYVDGRLVFL</sequence>
<organism evidence="1 2">
    <name type="scientific">Megaselia scalaris</name>
    <name type="common">Humpbacked fly</name>
    <name type="synonym">Phora scalaris</name>
    <dbReference type="NCBI Taxonomy" id="36166"/>
    <lineage>
        <taxon>Eukaryota</taxon>
        <taxon>Metazoa</taxon>
        <taxon>Ecdysozoa</taxon>
        <taxon>Arthropoda</taxon>
        <taxon>Hexapoda</taxon>
        <taxon>Insecta</taxon>
        <taxon>Pterygota</taxon>
        <taxon>Neoptera</taxon>
        <taxon>Endopterygota</taxon>
        <taxon>Diptera</taxon>
        <taxon>Brachycera</taxon>
        <taxon>Muscomorpha</taxon>
        <taxon>Platypezoidea</taxon>
        <taxon>Phoridae</taxon>
        <taxon>Megaseliini</taxon>
        <taxon>Megaselia</taxon>
    </lineage>
</organism>
<dbReference type="InterPro" id="IPR029058">
    <property type="entry name" value="AB_hydrolase_fold"/>
</dbReference>
<dbReference type="EMBL" id="CAQQ02140260">
    <property type="status" value="NOT_ANNOTATED_CDS"/>
    <property type="molecule type" value="Genomic_DNA"/>
</dbReference>
<dbReference type="STRING" id="36166.T1GYA0"/>
<protein>
    <submittedName>
        <fullName evidence="1">Uncharacterized protein</fullName>
    </submittedName>
</protein>
<dbReference type="HOGENOM" id="CLU_2136307_0_0_1"/>
<dbReference type="Pfam" id="PF02089">
    <property type="entry name" value="Palm_thioest"/>
    <property type="match status" value="1"/>
</dbReference>
<proteinExistence type="predicted"/>
<dbReference type="SUPFAM" id="SSF53474">
    <property type="entry name" value="alpha/beta-Hydrolases"/>
    <property type="match status" value="1"/>
</dbReference>